<dbReference type="EMBL" id="FOEF01000004">
    <property type="protein sequence ID" value="SEP20139.1"/>
    <property type="molecule type" value="Genomic_DNA"/>
</dbReference>
<dbReference type="GO" id="GO:0005886">
    <property type="term" value="C:plasma membrane"/>
    <property type="evidence" value="ECO:0007669"/>
    <property type="project" value="UniProtKB-SubCell"/>
</dbReference>
<gene>
    <name evidence="12" type="ORF">SAMN04489732_104375</name>
</gene>
<protein>
    <recommendedName>
        <fullName evidence="10">Phosphate transport system permease protein</fullName>
    </recommendedName>
</protein>
<reference evidence="12 13" key="1">
    <citation type="submission" date="2016-10" db="EMBL/GenBank/DDBJ databases">
        <authorList>
            <person name="de Groot N.N."/>
        </authorList>
    </citation>
    <scope>NUCLEOTIDE SEQUENCE [LARGE SCALE GENOMIC DNA]</scope>
    <source>
        <strain evidence="12 13">DSM 44993</strain>
    </source>
</reference>
<evidence type="ECO:0000256" key="9">
    <source>
        <dbReference type="RuleBase" id="RU363032"/>
    </source>
</evidence>
<keyword evidence="7 9" id="KW-1133">Transmembrane helix</keyword>
<keyword evidence="3 9" id="KW-0813">Transport</keyword>
<evidence type="ECO:0000256" key="7">
    <source>
        <dbReference type="ARBA" id="ARBA00022989"/>
    </source>
</evidence>
<dbReference type="InterPro" id="IPR051124">
    <property type="entry name" value="Phosphate_Transport_Permease"/>
</dbReference>
<dbReference type="CDD" id="cd06261">
    <property type="entry name" value="TM_PBP2"/>
    <property type="match status" value="1"/>
</dbReference>
<dbReference type="PANTHER" id="PTHR30425:SF1">
    <property type="entry name" value="PHOSPHATE TRANSPORT SYSTEM PERMEASE PROTEIN PSTC"/>
    <property type="match status" value="1"/>
</dbReference>
<dbReference type="AlphaFoldDB" id="A0A1H8VXL4"/>
<keyword evidence="8 9" id="KW-0472">Membrane</keyword>
<evidence type="ECO:0000256" key="1">
    <source>
        <dbReference type="ARBA" id="ARBA00004651"/>
    </source>
</evidence>
<evidence type="ECO:0000256" key="8">
    <source>
        <dbReference type="ARBA" id="ARBA00023136"/>
    </source>
</evidence>
<evidence type="ECO:0000259" key="11">
    <source>
        <dbReference type="PROSITE" id="PS50928"/>
    </source>
</evidence>
<keyword evidence="6 9" id="KW-0812">Transmembrane</keyword>
<feature type="transmembrane region" description="Helical" evidence="9">
    <location>
        <begin position="121"/>
        <end position="142"/>
    </location>
</feature>
<sequence length="326" mass="33741">MTVTTPAPGASPPEPLAIADVPSRADRAFRRVTTGAGLSVLGLLVVIGFFLVYRSVPAFQISGFGFFSTIQFDAASGQLGVLGLIYGTIVVALIAVAFAVPLSILAALFISDYASGRMRGFLTGLVDLLAAIPSLLYGLWGFSFLRPYITPLSEWMTSNLGWFPLFETKPGAVLFNSMFVAGLVVSLMVIPITTSVIREVFTQTPAGEKEAALALGSTRWGMVAAVVLPFGRGGIVGGSMLGLGRALGETIAVSLLLPQVPAVTSHLLEFGGATISGFIANNAGMSGIGLNGLMAAGLVLFVFTLATNFTASVIISRSRSGVGVDA</sequence>
<dbReference type="Pfam" id="PF00528">
    <property type="entry name" value="BPD_transp_1"/>
    <property type="match status" value="1"/>
</dbReference>
<accession>A0A1H8VXL4</accession>
<feature type="transmembrane region" description="Helical" evidence="9">
    <location>
        <begin position="293"/>
        <end position="315"/>
    </location>
</feature>
<dbReference type="PROSITE" id="PS50928">
    <property type="entry name" value="ABC_TM1"/>
    <property type="match status" value="1"/>
</dbReference>
<dbReference type="Proteomes" id="UP000198582">
    <property type="component" value="Unassembled WGS sequence"/>
</dbReference>
<dbReference type="PANTHER" id="PTHR30425">
    <property type="entry name" value="PHOSPHATE TRANSPORT SYSTEM PERMEASE PROTEIN PST"/>
    <property type="match status" value="1"/>
</dbReference>
<comment type="function">
    <text evidence="10">Part of the binding-protein-dependent transport system for phosphate; probably responsible for the translocation of the substrate across the membrane.</text>
</comment>
<comment type="subcellular location">
    <subcellularLocation>
        <location evidence="1 9">Cell membrane</location>
        <topology evidence="1 9">Multi-pass membrane protein</topology>
    </subcellularLocation>
</comment>
<feature type="domain" description="ABC transmembrane type-1" evidence="11">
    <location>
        <begin position="85"/>
        <end position="311"/>
    </location>
</feature>
<evidence type="ECO:0000313" key="12">
    <source>
        <dbReference type="EMBL" id="SEP20139.1"/>
    </source>
</evidence>
<dbReference type="Gene3D" id="1.10.3720.10">
    <property type="entry name" value="MetI-like"/>
    <property type="match status" value="1"/>
</dbReference>
<evidence type="ECO:0000256" key="4">
    <source>
        <dbReference type="ARBA" id="ARBA00022475"/>
    </source>
</evidence>
<feature type="transmembrane region" description="Helical" evidence="9">
    <location>
        <begin position="211"/>
        <end position="231"/>
    </location>
</feature>
<dbReference type="InterPro" id="IPR035906">
    <property type="entry name" value="MetI-like_sf"/>
</dbReference>
<organism evidence="12 13">
    <name type="scientific">Amycolatopsis saalfeldensis</name>
    <dbReference type="NCBI Taxonomy" id="394193"/>
    <lineage>
        <taxon>Bacteria</taxon>
        <taxon>Bacillati</taxon>
        <taxon>Actinomycetota</taxon>
        <taxon>Actinomycetes</taxon>
        <taxon>Pseudonocardiales</taxon>
        <taxon>Pseudonocardiaceae</taxon>
        <taxon>Amycolatopsis</taxon>
    </lineage>
</organism>
<dbReference type="InterPro" id="IPR011864">
    <property type="entry name" value="Phosphate_PstC"/>
</dbReference>
<name>A0A1H8VXL4_9PSEU</name>
<feature type="transmembrane region" description="Helical" evidence="9">
    <location>
        <begin position="32"/>
        <end position="53"/>
    </location>
</feature>
<evidence type="ECO:0000256" key="2">
    <source>
        <dbReference type="ARBA" id="ARBA00007069"/>
    </source>
</evidence>
<dbReference type="SUPFAM" id="SSF161098">
    <property type="entry name" value="MetI-like"/>
    <property type="match status" value="1"/>
</dbReference>
<dbReference type="NCBIfam" id="TIGR02138">
    <property type="entry name" value="phosphate_pstC"/>
    <property type="match status" value="1"/>
</dbReference>
<dbReference type="InterPro" id="IPR000515">
    <property type="entry name" value="MetI-like"/>
</dbReference>
<feature type="transmembrane region" description="Helical" evidence="9">
    <location>
        <begin position="84"/>
        <end position="109"/>
    </location>
</feature>
<comment type="similarity">
    <text evidence="2 10">Belongs to the binding-protein-dependent transport system permease family. CysTW subfamily.</text>
</comment>
<dbReference type="GO" id="GO:0005315">
    <property type="term" value="F:phosphate transmembrane transporter activity"/>
    <property type="evidence" value="ECO:0007669"/>
    <property type="project" value="InterPro"/>
</dbReference>
<dbReference type="STRING" id="394193.SAMN04489732_104375"/>
<keyword evidence="13" id="KW-1185">Reference proteome</keyword>
<keyword evidence="5 10" id="KW-0592">Phosphate transport</keyword>
<proteinExistence type="inferred from homology"/>
<feature type="transmembrane region" description="Helical" evidence="9">
    <location>
        <begin position="172"/>
        <end position="190"/>
    </location>
</feature>
<evidence type="ECO:0000313" key="13">
    <source>
        <dbReference type="Proteomes" id="UP000198582"/>
    </source>
</evidence>
<evidence type="ECO:0000256" key="10">
    <source>
        <dbReference type="RuleBase" id="RU363054"/>
    </source>
</evidence>
<dbReference type="RefSeq" id="WP_091616946.1">
    <property type="nucleotide sequence ID" value="NZ_FOEF01000004.1"/>
</dbReference>
<evidence type="ECO:0000256" key="5">
    <source>
        <dbReference type="ARBA" id="ARBA00022592"/>
    </source>
</evidence>
<dbReference type="OrthoDB" id="9785113at2"/>
<dbReference type="GO" id="GO:0006817">
    <property type="term" value="P:phosphate ion transport"/>
    <property type="evidence" value="ECO:0007669"/>
    <property type="project" value="UniProtKB-KW"/>
</dbReference>
<evidence type="ECO:0000256" key="3">
    <source>
        <dbReference type="ARBA" id="ARBA00022448"/>
    </source>
</evidence>
<evidence type="ECO:0000256" key="6">
    <source>
        <dbReference type="ARBA" id="ARBA00022692"/>
    </source>
</evidence>
<keyword evidence="4 10" id="KW-1003">Cell membrane</keyword>